<name>A0ABX5WT94_9GAMM</name>
<reference evidence="1 2" key="1">
    <citation type="submission" date="2019-07" db="EMBL/GenBank/DDBJ databases">
        <title>Shewanella sp. YLB-06 whole genomic sequence.</title>
        <authorList>
            <person name="Yu L."/>
        </authorList>
    </citation>
    <scope>NUCLEOTIDE SEQUENCE [LARGE SCALE GENOMIC DNA]</scope>
    <source>
        <strain evidence="1 2">YLB-06</strain>
    </source>
</reference>
<evidence type="ECO:0000313" key="1">
    <source>
        <dbReference type="EMBL" id="QDO82313.1"/>
    </source>
</evidence>
<keyword evidence="2" id="KW-1185">Reference proteome</keyword>
<accession>A0ABX5WT94</accession>
<dbReference type="Proteomes" id="UP000315947">
    <property type="component" value="Chromosome"/>
</dbReference>
<protein>
    <submittedName>
        <fullName evidence="1">Uncharacterized protein</fullName>
    </submittedName>
</protein>
<organism evidence="1 2">
    <name type="scientific">Shewanella psychropiezotolerans</name>
    <dbReference type="NCBI Taxonomy" id="2593655"/>
    <lineage>
        <taxon>Bacteria</taxon>
        <taxon>Pseudomonadati</taxon>
        <taxon>Pseudomonadota</taxon>
        <taxon>Gammaproteobacteria</taxon>
        <taxon>Alteromonadales</taxon>
        <taxon>Shewanellaceae</taxon>
        <taxon>Shewanella</taxon>
    </lineage>
</organism>
<dbReference type="RefSeq" id="WP_144044704.1">
    <property type="nucleotide sequence ID" value="NZ_CP041614.1"/>
</dbReference>
<sequence length="65" mass="7288">MNSRDFTTKEENGQITAVQSTSYWTVDKGGMLITGNVDGQNILEFSSKPIKNKSALVKWALEVFY</sequence>
<dbReference type="EMBL" id="CP041614">
    <property type="protein sequence ID" value="QDO82313.1"/>
    <property type="molecule type" value="Genomic_DNA"/>
</dbReference>
<gene>
    <name evidence="1" type="ORF">FM037_02490</name>
</gene>
<proteinExistence type="predicted"/>
<evidence type="ECO:0000313" key="2">
    <source>
        <dbReference type="Proteomes" id="UP000315947"/>
    </source>
</evidence>